<evidence type="ECO:0008006" key="4">
    <source>
        <dbReference type="Google" id="ProtNLM"/>
    </source>
</evidence>
<sequence length="189" mass="20447">MRARKRLWRWRSNPLRRPDDIAEAWLVLAVWLLIAVAGTAVGTVTAHAADETFARQRAERRPAQAVLLDDVPESTAKGGPAGGRRSAEVRWSAPDGSTRTGRTLADAGQRAGTKVVVWQDTRGRLKTEPPDALEAGIESATLGAGAACALAGALYGAGRAARRQLDRRRIDGWGREWDVVGPRWGHRTG</sequence>
<dbReference type="Proteomes" id="UP000516052">
    <property type="component" value="Chromosome"/>
</dbReference>
<proteinExistence type="predicted"/>
<gene>
    <name evidence="2" type="ORF">IAG44_01630</name>
</gene>
<dbReference type="InterPro" id="IPR039708">
    <property type="entry name" value="MT1774/Rv1733c-like"/>
</dbReference>
<dbReference type="KEGG" id="sroi:IAG44_01630"/>
<dbReference type="PANTHER" id="PTHR42305:SF1">
    <property type="entry name" value="MEMBRANE PROTEIN RV1733C-RELATED"/>
    <property type="match status" value="1"/>
</dbReference>
<protein>
    <recommendedName>
        <fullName evidence="4">Membrane protein SCJ1.26</fullName>
    </recommendedName>
</protein>
<name>A0A7H0I681_9ACTN</name>
<reference evidence="2 3" key="1">
    <citation type="submission" date="2020-08" db="EMBL/GenBank/DDBJ databases">
        <title>A novel species.</title>
        <authorList>
            <person name="Gao J."/>
        </authorList>
    </citation>
    <scope>NUCLEOTIDE SEQUENCE [LARGE SCALE GENOMIC DNA]</scope>
    <source>
        <strain evidence="2 3">CRXT-G-22</strain>
    </source>
</reference>
<evidence type="ECO:0000313" key="3">
    <source>
        <dbReference type="Proteomes" id="UP000516052"/>
    </source>
</evidence>
<evidence type="ECO:0000256" key="1">
    <source>
        <dbReference type="SAM" id="MobiDB-lite"/>
    </source>
</evidence>
<keyword evidence="3" id="KW-1185">Reference proteome</keyword>
<evidence type="ECO:0000313" key="2">
    <source>
        <dbReference type="EMBL" id="QNP68297.1"/>
    </source>
</evidence>
<dbReference type="EMBL" id="CP060828">
    <property type="protein sequence ID" value="QNP68297.1"/>
    <property type="molecule type" value="Genomic_DNA"/>
</dbReference>
<dbReference type="AlphaFoldDB" id="A0A7H0I681"/>
<feature type="region of interest" description="Disordered" evidence="1">
    <location>
        <begin position="64"/>
        <end position="106"/>
    </location>
</feature>
<accession>A0A7H0I681</accession>
<dbReference type="RefSeq" id="WP_187745339.1">
    <property type="nucleotide sequence ID" value="NZ_CP060828.1"/>
</dbReference>
<organism evidence="2 3">
    <name type="scientific">Streptomyces roseirectus</name>
    <dbReference type="NCBI Taxonomy" id="2768066"/>
    <lineage>
        <taxon>Bacteria</taxon>
        <taxon>Bacillati</taxon>
        <taxon>Actinomycetota</taxon>
        <taxon>Actinomycetes</taxon>
        <taxon>Kitasatosporales</taxon>
        <taxon>Streptomycetaceae</taxon>
        <taxon>Streptomyces</taxon>
    </lineage>
</organism>
<dbReference type="PANTHER" id="PTHR42305">
    <property type="entry name" value="MEMBRANE PROTEIN RV1733C-RELATED"/>
    <property type="match status" value="1"/>
</dbReference>